<keyword evidence="5" id="KW-0808">Transferase</keyword>
<dbReference type="RefSeq" id="XP_024319987.1">
    <property type="nucleotide sequence ID" value="XM_024472361.1"/>
</dbReference>
<dbReference type="EMBL" id="KV441417">
    <property type="protein sequence ID" value="OAF54683.1"/>
    <property type="molecule type" value="Genomic_DNA"/>
</dbReference>
<evidence type="ECO:0000259" key="10">
    <source>
        <dbReference type="Pfam" id="PF02223"/>
    </source>
</evidence>
<dbReference type="VEuPathDB" id="FungiDB:GMDG_01037"/>
<dbReference type="InterPro" id="IPR018095">
    <property type="entry name" value="Thymidylate_kin_CS"/>
</dbReference>
<dbReference type="SUPFAM" id="SSF52540">
    <property type="entry name" value="P-loop containing nucleoside triphosphate hydrolases"/>
    <property type="match status" value="1"/>
</dbReference>
<dbReference type="InterPro" id="IPR027417">
    <property type="entry name" value="P-loop_NTPase"/>
</dbReference>
<dbReference type="PROSITE" id="PS01331">
    <property type="entry name" value="THYMIDYLATE_KINASE"/>
    <property type="match status" value="1"/>
</dbReference>
<dbReference type="InterPro" id="IPR039430">
    <property type="entry name" value="Thymidylate_kin-like_dom"/>
</dbReference>
<dbReference type="HAMAP" id="MF_00165">
    <property type="entry name" value="Thymidylate_kinase"/>
    <property type="match status" value="1"/>
</dbReference>
<dbReference type="Gene3D" id="3.40.50.300">
    <property type="entry name" value="P-loop containing nucleotide triphosphate hydrolases"/>
    <property type="match status" value="1"/>
</dbReference>
<dbReference type="GO" id="GO:0006227">
    <property type="term" value="P:dUDP biosynthetic process"/>
    <property type="evidence" value="ECO:0007669"/>
    <property type="project" value="TreeGrafter"/>
</dbReference>
<dbReference type="GO" id="GO:0005634">
    <property type="term" value="C:nucleus"/>
    <property type="evidence" value="ECO:0007669"/>
    <property type="project" value="TreeGrafter"/>
</dbReference>
<dbReference type="eggNOG" id="KOG3327">
    <property type="taxonomic scope" value="Eukaryota"/>
</dbReference>
<dbReference type="GO" id="GO:0006233">
    <property type="term" value="P:dTDP biosynthetic process"/>
    <property type="evidence" value="ECO:0007669"/>
    <property type="project" value="InterPro"/>
</dbReference>
<dbReference type="Pfam" id="PF02223">
    <property type="entry name" value="Thymidylate_kin"/>
    <property type="match status" value="1"/>
</dbReference>
<feature type="domain" description="Thymidylate kinase-like" evidence="10">
    <location>
        <begin position="15"/>
        <end position="199"/>
    </location>
</feature>
<dbReference type="GO" id="GO:0004798">
    <property type="term" value="F:dTMP kinase activity"/>
    <property type="evidence" value="ECO:0007669"/>
    <property type="project" value="UniProtKB-EC"/>
</dbReference>
<dbReference type="EC" id="2.7.4.9" evidence="3"/>
<dbReference type="CDD" id="cd01672">
    <property type="entry name" value="TMPK"/>
    <property type="match status" value="1"/>
</dbReference>
<dbReference type="FunFam" id="3.40.50.300:FF:000679">
    <property type="entry name" value="Thymidylate kinase"/>
    <property type="match status" value="1"/>
</dbReference>
<proteinExistence type="inferred from homology"/>
<dbReference type="PANTHER" id="PTHR10344:SF1">
    <property type="entry name" value="THYMIDYLATE KINASE"/>
    <property type="match status" value="1"/>
</dbReference>
<dbReference type="GO" id="GO:0005829">
    <property type="term" value="C:cytosol"/>
    <property type="evidence" value="ECO:0007669"/>
    <property type="project" value="TreeGrafter"/>
</dbReference>
<evidence type="ECO:0000256" key="1">
    <source>
        <dbReference type="ARBA" id="ARBA00004992"/>
    </source>
</evidence>
<evidence type="ECO:0000256" key="6">
    <source>
        <dbReference type="ARBA" id="ARBA00022727"/>
    </source>
</evidence>
<dbReference type="GO" id="GO:0004550">
    <property type="term" value="F:nucleoside diphosphate kinase activity"/>
    <property type="evidence" value="ECO:0007669"/>
    <property type="project" value="TreeGrafter"/>
</dbReference>
<sequence>MEAIDAKGRGPFIVVEGLDRSGKTTQTKRIEAALVGEGYKVKLRRFPDRTTVIGEMINNYLQSKSDLEDHVIHLLFSANRWELAKQIEKDIADGYTVICDRYYYSGVVYSAAKSNPQLSLPWAREPEVGLPRPDLVIFLDLEPEVAEERGGYGDEKYEKREMQEKVRKLFHALNDSEEEEASDMVIYDAGKSLEEVTKDVLQSVSSVSLAVKQGLHPELRKVGKWKREH</sequence>
<evidence type="ECO:0000256" key="4">
    <source>
        <dbReference type="ARBA" id="ARBA00017144"/>
    </source>
</evidence>
<evidence type="ECO:0000256" key="2">
    <source>
        <dbReference type="ARBA" id="ARBA00009776"/>
    </source>
</evidence>
<keyword evidence="8 11" id="KW-0418">Kinase</keyword>
<name>A0A177A0R2_9PEZI</name>
<evidence type="ECO:0000256" key="9">
    <source>
        <dbReference type="ARBA" id="ARBA00022840"/>
    </source>
</evidence>
<dbReference type="InterPro" id="IPR018094">
    <property type="entry name" value="Thymidylate_kinase"/>
</dbReference>
<dbReference type="PANTHER" id="PTHR10344">
    <property type="entry name" value="THYMIDYLATE KINASE"/>
    <property type="match status" value="1"/>
</dbReference>
<evidence type="ECO:0000256" key="5">
    <source>
        <dbReference type="ARBA" id="ARBA00022679"/>
    </source>
</evidence>
<dbReference type="GeneID" id="36291857"/>
<dbReference type="Proteomes" id="UP000077154">
    <property type="component" value="Unassembled WGS sequence"/>
</dbReference>
<dbReference type="GO" id="GO:0006235">
    <property type="term" value="P:dTTP biosynthetic process"/>
    <property type="evidence" value="ECO:0007669"/>
    <property type="project" value="TreeGrafter"/>
</dbReference>
<keyword evidence="7" id="KW-0547">Nucleotide-binding</keyword>
<protein>
    <recommendedName>
        <fullName evidence="4">Thymidylate kinase</fullName>
        <ecNumber evidence="3">2.7.4.9</ecNumber>
    </recommendedName>
</protein>
<dbReference type="NCBIfam" id="TIGR00041">
    <property type="entry name" value="DTMP_kinase"/>
    <property type="match status" value="1"/>
</dbReference>
<accession>A0A177A0R2</accession>
<keyword evidence="9" id="KW-0067">ATP-binding</keyword>
<evidence type="ECO:0000313" key="11">
    <source>
        <dbReference type="EMBL" id="OAF54683.1"/>
    </source>
</evidence>
<dbReference type="GO" id="GO:0005524">
    <property type="term" value="F:ATP binding"/>
    <property type="evidence" value="ECO:0007669"/>
    <property type="project" value="UniProtKB-KW"/>
</dbReference>
<organism evidence="11">
    <name type="scientific">Pseudogymnoascus destructans</name>
    <dbReference type="NCBI Taxonomy" id="655981"/>
    <lineage>
        <taxon>Eukaryota</taxon>
        <taxon>Fungi</taxon>
        <taxon>Dikarya</taxon>
        <taxon>Ascomycota</taxon>
        <taxon>Pezizomycotina</taxon>
        <taxon>Leotiomycetes</taxon>
        <taxon>Thelebolales</taxon>
        <taxon>Thelebolaceae</taxon>
        <taxon>Pseudogymnoascus</taxon>
    </lineage>
</organism>
<dbReference type="OrthoDB" id="425602at2759"/>
<keyword evidence="6" id="KW-0545">Nucleotide biosynthesis</keyword>
<evidence type="ECO:0000256" key="3">
    <source>
        <dbReference type="ARBA" id="ARBA00012980"/>
    </source>
</evidence>
<gene>
    <name evidence="11" type="primary">CDC8</name>
    <name evidence="11" type="ORF">VC83_08818</name>
</gene>
<evidence type="ECO:0000256" key="8">
    <source>
        <dbReference type="ARBA" id="ARBA00022777"/>
    </source>
</evidence>
<evidence type="ECO:0000256" key="7">
    <source>
        <dbReference type="ARBA" id="ARBA00022741"/>
    </source>
</evidence>
<comment type="similarity">
    <text evidence="2">Belongs to the thymidylate kinase family.</text>
</comment>
<reference evidence="11" key="1">
    <citation type="submission" date="2016-03" db="EMBL/GenBank/DDBJ databases">
        <title>Updated assembly of Pseudogymnoascus destructans, the fungus causing white-nose syndrome of bats.</title>
        <authorList>
            <person name="Palmer J.M."/>
            <person name="Drees K.P."/>
            <person name="Foster J.T."/>
            <person name="Lindner D.L."/>
        </authorList>
    </citation>
    <scope>NUCLEOTIDE SEQUENCE [LARGE SCALE GENOMIC DNA]</scope>
    <source>
        <strain evidence="11">20631-21</strain>
    </source>
</reference>
<dbReference type="AlphaFoldDB" id="A0A177A0R2"/>
<comment type="pathway">
    <text evidence="1">Pyrimidine metabolism; dTTP biosynthesis.</text>
</comment>